<protein>
    <recommendedName>
        <fullName evidence="3">Transmembrane protein</fullName>
    </recommendedName>
</protein>
<feature type="transmembrane region" description="Helical" evidence="1">
    <location>
        <begin position="162"/>
        <end position="183"/>
    </location>
</feature>
<keyword evidence="1" id="KW-1133">Transmembrane helix</keyword>
<evidence type="ECO:0008006" key="3">
    <source>
        <dbReference type="Google" id="ProtNLM"/>
    </source>
</evidence>
<evidence type="ECO:0000313" key="2">
    <source>
        <dbReference type="EMBL" id="QHS82038.1"/>
    </source>
</evidence>
<keyword evidence="1" id="KW-0812">Transmembrane</keyword>
<feature type="transmembrane region" description="Helical" evidence="1">
    <location>
        <begin position="195"/>
        <end position="220"/>
    </location>
</feature>
<reference evidence="2" key="1">
    <citation type="journal article" date="2020" name="Nature">
        <title>Giant virus diversity and host interactions through global metagenomics.</title>
        <authorList>
            <person name="Schulz F."/>
            <person name="Roux S."/>
            <person name="Paez-Espino D."/>
            <person name="Jungbluth S."/>
            <person name="Walsh D.A."/>
            <person name="Denef V.J."/>
            <person name="McMahon K.D."/>
            <person name="Konstantinidis K.T."/>
            <person name="Eloe-Fadrosh E.A."/>
            <person name="Kyrpides N.C."/>
            <person name="Woyke T."/>
        </authorList>
    </citation>
    <scope>NUCLEOTIDE SEQUENCE</scope>
    <source>
        <strain evidence="2">GVMAG-S-1101165-79</strain>
    </source>
</reference>
<accession>A0A6C0AQI9</accession>
<dbReference type="EMBL" id="MN740762">
    <property type="protein sequence ID" value="QHS82038.1"/>
    <property type="molecule type" value="Genomic_DNA"/>
</dbReference>
<dbReference type="AlphaFoldDB" id="A0A6C0AQI9"/>
<proteinExistence type="predicted"/>
<evidence type="ECO:0000256" key="1">
    <source>
        <dbReference type="SAM" id="Phobius"/>
    </source>
</evidence>
<keyword evidence="1" id="KW-0472">Membrane</keyword>
<sequence>MPNYDLSQFNSFLQKATDAVTCNSECQRNRTMDSLKQKFVNAQTNTQSANYQLQVAQKNYVTFSEGEGAYNDLLQQQLEEKSNLISQQFQEIFNKETTQVARQIDTYGGILINFKNIVDLYFNYKKENIKLFKKLKEQTNDVLTNERKTYYIDQQNDTLTYFYFYFLLIIYVIIVICYLLFSLMYPSNASIIKRILIFIGLILLPFLSYFILAAVIYIGYKIFELIPKNVYRQE</sequence>
<name>A0A6C0AQI9_9ZZZZ</name>
<organism evidence="2">
    <name type="scientific">viral metagenome</name>
    <dbReference type="NCBI Taxonomy" id="1070528"/>
    <lineage>
        <taxon>unclassified sequences</taxon>
        <taxon>metagenomes</taxon>
        <taxon>organismal metagenomes</taxon>
    </lineage>
</organism>